<feature type="domain" description="Xylanase inhibitor N-terminal" evidence="3">
    <location>
        <begin position="36"/>
        <end position="81"/>
    </location>
</feature>
<dbReference type="InterPro" id="IPR001461">
    <property type="entry name" value="Aspartic_peptidase_A1"/>
</dbReference>
<reference evidence="4 5" key="1">
    <citation type="submission" date="2018-10" db="EMBL/GenBank/DDBJ databases">
        <title>A high-quality apple genome assembly.</title>
        <authorList>
            <person name="Hu J."/>
        </authorList>
    </citation>
    <scope>NUCLEOTIDE SEQUENCE [LARGE SCALE GENOMIC DNA]</scope>
    <source>
        <strain evidence="5">cv. HFTH1</strain>
        <tissue evidence="4">Young leaf</tissue>
    </source>
</reference>
<sequence length="264" mass="28925">MVFIHFSSLLTLNTSLGCYLGNRCTTYESGIIRWSPYNGILGFGLGDAPIISQLSSRGLAPNIFSHCLRRDGNGGGVLALGEIIDPRMVYTPLVLAVTSHDRGTLVDSGTVLTYLVEEAYDAFVHAIGITTWEMAFQKAHGGYTVFGDVILKDKIIVYDLARRRLGWAKHDCKILYPHKLTSLECCLGNRCTTYESGIIRWSPYNGILRFGRGDAPIISQLSSRGLAPNIFSHCLRRDGNGGGILALGEIIDPRMVYTPLVLAV</sequence>
<feature type="chain" id="PRO_5019854549" description="Xylanase inhibitor N-terminal domain-containing protein" evidence="2">
    <location>
        <begin position="18"/>
        <end position="264"/>
    </location>
</feature>
<gene>
    <name evidence="4" type="ORF">DVH24_023229</name>
</gene>
<feature type="signal peptide" evidence="2">
    <location>
        <begin position="1"/>
        <end position="17"/>
    </location>
</feature>
<dbReference type="Pfam" id="PF14543">
    <property type="entry name" value="TAXi_N"/>
    <property type="match status" value="1"/>
</dbReference>
<accession>A0A498KTN7</accession>
<dbReference type="GO" id="GO:0004190">
    <property type="term" value="F:aspartic-type endopeptidase activity"/>
    <property type="evidence" value="ECO:0007669"/>
    <property type="project" value="InterPro"/>
</dbReference>
<dbReference type="GO" id="GO:0006508">
    <property type="term" value="P:proteolysis"/>
    <property type="evidence" value="ECO:0007669"/>
    <property type="project" value="InterPro"/>
</dbReference>
<comment type="caution">
    <text evidence="4">The sequence shown here is derived from an EMBL/GenBank/DDBJ whole genome shotgun (WGS) entry which is preliminary data.</text>
</comment>
<evidence type="ECO:0000313" key="5">
    <source>
        <dbReference type="Proteomes" id="UP000290289"/>
    </source>
</evidence>
<name>A0A498KTN7_MALDO</name>
<dbReference type="InterPro" id="IPR021109">
    <property type="entry name" value="Peptidase_aspartic_dom_sf"/>
</dbReference>
<comment type="similarity">
    <text evidence="1">Belongs to the peptidase A1 family.</text>
</comment>
<keyword evidence="2" id="KW-0732">Signal</keyword>
<evidence type="ECO:0000256" key="1">
    <source>
        <dbReference type="ARBA" id="ARBA00007447"/>
    </source>
</evidence>
<dbReference type="PANTHER" id="PTHR13683:SF875">
    <property type="entry name" value="EUKARYOTIC ASPARTYL PROTEASE FAMILY PROTEIN"/>
    <property type="match status" value="1"/>
</dbReference>
<dbReference type="InterPro" id="IPR032861">
    <property type="entry name" value="TAXi_N"/>
</dbReference>
<evidence type="ECO:0000256" key="2">
    <source>
        <dbReference type="SAM" id="SignalP"/>
    </source>
</evidence>
<keyword evidence="5" id="KW-1185">Reference proteome</keyword>
<dbReference type="Proteomes" id="UP000290289">
    <property type="component" value="Chromosome 1"/>
</dbReference>
<dbReference type="PANTHER" id="PTHR13683">
    <property type="entry name" value="ASPARTYL PROTEASES"/>
    <property type="match status" value="1"/>
</dbReference>
<evidence type="ECO:0000259" key="3">
    <source>
        <dbReference type="Pfam" id="PF14543"/>
    </source>
</evidence>
<dbReference type="AlphaFoldDB" id="A0A498KTN7"/>
<proteinExistence type="inferred from homology"/>
<evidence type="ECO:0000313" key="4">
    <source>
        <dbReference type="EMBL" id="RXI09085.1"/>
    </source>
</evidence>
<organism evidence="4 5">
    <name type="scientific">Malus domestica</name>
    <name type="common">Apple</name>
    <name type="synonym">Pyrus malus</name>
    <dbReference type="NCBI Taxonomy" id="3750"/>
    <lineage>
        <taxon>Eukaryota</taxon>
        <taxon>Viridiplantae</taxon>
        <taxon>Streptophyta</taxon>
        <taxon>Embryophyta</taxon>
        <taxon>Tracheophyta</taxon>
        <taxon>Spermatophyta</taxon>
        <taxon>Magnoliopsida</taxon>
        <taxon>eudicotyledons</taxon>
        <taxon>Gunneridae</taxon>
        <taxon>Pentapetalae</taxon>
        <taxon>rosids</taxon>
        <taxon>fabids</taxon>
        <taxon>Rosales</taxon>
        <taxon>Rosaceae</taxon>
        <taxon>Amygdaloideae</taxon>
        <taxon>Maleae</taxon>
        <taxon>Malus</taxon>
    </lineage>
</organism>
<dbReference type="SUPFAM" id="SSF50630">
    <property type="entry name" value="Acid proteases"/>
    <property type="match status" value="2"/>
</dbReference>
<dbReference type="EMBL" id="RDQH01000327">
    <property type="protein sequence ID" value="RXI09085.1"/>
    <property type="molecule type" value="Genomic_DNA"/>
</dbReference>
<dbReference type="Gene3D" id="2.40.70.10">
    <property type="entry name" value="Acid Proteases"/>
    <property type="match status" value="3"/>
</dbReference>
<protein>
    <recommendedName>
        <fullName evidence="3">Xylanase inhibitor N-terminal domain-containing protein</fullName>
    </recommendedName>
</protein>